<dbReference type="GO" id="GO:0015074">
    <property type="term" value="P:DNA integration"/>
    <property type="evidence" value="ECO:0007669"/>
    <property type="project" value="InterPro"/>
</dbReference>
<proteinExistence type="predicted"/>
<dbReference type="PANTHER" id="PTHR42648">
    <property type="entry name" value="TRANSPOSASE, PUTATIVE-RELATED"/>
    <property type="match status" value="1"/>
</dbReference>
<dbReference type="SUPFAM" id="SSF53098">
    <property type="entry name" value="Ribonuclease H-like"/>
    <property type="match status" value="1"/>
</dbReference>
<gene>
    <name evidence="2" type="ORF">LIER_11683</name>
</gene>
<protein>
    <recommendedName>
        <fullName evidence="1">Integrase catalytic domain-containing protein</fullName>
    </recommendedName>
</protein>
<dbReference type="InterPro" id="IPR001584">
    <property type="entry name" value="Integrase_cat-core"/>
</dbReference>
<evidence type="ECO:0000313" key="2">
    <source>
        <dbReference type="EMBL" id="GAA0153447.1"/>
    </source>
</evidence>
<reference evidence="2 3" key="1">
    <citation type="submission" date="2024-01" db="EMBL/GenBank/DDBJ databases">
        <title>The complete chloroplast genome sequence of Lithospermum erythrorhizon: insights into the phylogenetic relationship among Boraginaceae species and the maternal lineages of purple gromwells.</title>
        <authorList>
            <person name="Okada T."/>
            <person name="Watanabe K."/>
        </authorList>
    </citation>
    <scope>NUCLEOTIDE SEQUENCE [LARGE SCALE GENOMIC DNA]</scope>
</reference>
<organism evidence="2 3">
    <name type="scientific">Lithospermum erythrorhizon</name>
    <name type="common">Purple gromwell</name>
    <name type="synonym">Lithospermum officinale var. erythrorhizon</name>
    <dbReference type="NCBI Taxonomy" id="34254"/>
    <lineage>
        <taxon>Eukaryota</taxon>
        <taxon>Viridiplantae</taxon>
        <taxon>Streptophyta</taxon>
        <taxon>Embryophyta</taxon>
        <taxon>Tracheophyta</taxon>
        <taxon>Spermatophyta</taxon>
        <taxon>Magnoliopsida</taxon>
        <taxon>eudicotyledons</taxon>
        <taxon>Gunneridae</taxon>
        <taxon>Pentapetalae</taxon>
        <taxon>asterids</taxon>
        <taxon>lamiids</taxon>
        <taxon>Boraginales</taxon>
        <taxon>Boraginaceae</taxon>
        <taxon>Boraginoideae</taxon>
        <taxon>Lithospermeae</taxon>
        <taxon>Lithospermum</taxon>
    </lineage>
</organism>
<dbReference type="PROSITE" id="PS50994">
    <property type="entry name" value="INTEGRASE"/>
    <property type="match status" value="1"/>
</dbReference>
<dbReference type="InterPro" id="IPR039537">
    <property type="entry name" value="Retrotran_Ty1/copia-like"/>
</dbReference>
<name>A0AAV3PU19_LITER</name>
<feature type="domain" description="Integrase catalytic" evidence="1">
    <location>
        <begin position="1"/>
        <end position="96"/>
    </location>
</feature>
<comment type="caution">
    <text evidence="2">The sequence shown here is derived from an EMBL/GenBank/DDBJ whole genome shotgun (WGS) entry which is preliminary data.</text>
</comment>
<dbReference type="PANTHER" id="PTHR42648:SF31">
    <property type="entry name" value="RNA-DIRECTED DNA POLYMERASE"/>
    <property type="match status" value="1"/>
</dbReference>
<dbReference type="Gene3D" id="3.30.420.10">
    <property type="entry name" value="Ribonuclease H-like superfamily/Ribonuclease H"/>
    <property type="match status" value="1"/>
</dbReference>
<evidence type="ECO:0000313" key="3">
    <source>
        <dbReference type="Proteomes" id="UP001454036"/>
    </source>
</evidence>
<dbReference type="AlphaFoldDB" id="A0AAV3PU19"/>
<evidence type="ECO:0000259" key="1">
    <source>
        <dbReference type="PROSITE" id="PS50994"/>
    </source>
</evidence>
<dbReference type="EMBL" id="BAABME010002181">
    <property type="protein sequence ID" value="GAA0153447.1"/>
    <property type="molecule type" value="Genomic_DNA"/>
</dbReference>
<dbReference type="InterPro" id="IPR012337">
    <property type="entry name" value="RNaseH-like_sf"/>
</dbReference>
<dbReference type="Proteomes" id="UP001454036">
    <property type="component" value="Unassembled WGS sequence"/>
</dbReference>
<dbReference type="InterPro" id="IPR036397">
    <property type="entry name" value="RNaseH_sf"/>
</dbReference>
<keyword evidence="3" id="KW-1185">Reference proteome</keyword>
<dbReference type="GO" id="GO:0003676">
    <property type="term" value="F:nucleic acid binding"/>
    <property type="evidence" value="ECO:0007669"/>
    <property type="project" value="InterPro"/>
</dbReference>
<sequence>MVKNQFGKGVKYINSDHGGEFINASFSQLLSSPGIVHQKTCPYTPQQNARVERKHQHLLQVARAMLFQSDLPKIFWGDSILAAIYVINRLPSALLN</sequence>
<accession>A0AAV3PU19</accession>